<comment type="caution">
    <text evidence="2">The sequence shown here is derived from an EMBL/GenBank/DDBJ whole genome shotgun (WGS) entry which is preliminary data.</text>
</comment>
<evidence type="ECO:0000313" key="3">
    <source>
        <dbReference type="Proteomes" id="UP000215616"/>
    </source>
</evidence>
<dbReference type="AlphaFoldDB" id="A0A258D8F8"/>
<evidence type="ECO:0000313" key="2">
    <source>
        <dbReference type="EMBL" id="OYX03682.1"/>
    </source>
</evidence>
<accession>A0A258D8F8</accession>
<feature type="region of interest" description="Disordered" evidence="1">
    <location>
        <begin position="55"/>
        <end position="108"/>
    </location>
</feature>
<feature type="compositionally biased region" description="Basic and acidic residues" evidence="1">
    <location>
        <begin position="56"/>
        <end position="73"/>
    </location>
</feature>
<reference evidence="2 3" key="1">
    <citation type="submission" date="2017-03" db="EMBL/GenBank/DDBJ databases">
        <title>Lifting the veil on microbial sulfur biogeochemistry in mining wastewaters.</title>
        <authorList>
            <person name="Kantor R.S."/>
            <person name="Colenbrander Nelson T."/>
            <person name="Marshall S."/>
            <person name="Bennett D."/>
            <person name="Apte S."/>
            <person name="Camacho D."/>
            <person name="Thomas B.C."/>
            <person name="Warren L.A."/>
            <person name="Banfield J.F."/>
        </authorList>
    </citation>
    <scope>NUCLEOTIDE SEQUENCE [LARGE SCALE GENOMIC DNA]</scope>
    <source>
        <strain evidence="2">32-67-7</strain>
    </source>
</reference>
<name>A0A258D8F8_CAUVI</name>
<gene>
    <name evidence="2" type="ORF">B7Z12_09460</name>
</gene>
<sequence>MIVRADNGLARAMAVIAAVLMTLLVVQTPIAAVDQLLHEAGHSHAANAFAGPLVTMDDHGRDHDNAGADHHPNGDGVDGDQGDGDEDRATTESPPPGAHHHHHHDNTSIQSLALTARAPSPWVSPAPRFAPRDNLRRGIGAPPQDRPPKSILTYVA</sequence>
<dbReference type="EMBL" id="NCDQ01000128">
    <property type="protein sequence ID" value="OYX03682.1"/>
    <property type="molecule type" value="Genomic_DNA"/>
</dbReference>
<feature type="region of interest" description="Disordered" evidence="1">
    <location>
        <begin position="120"/>
        <end position="156"/>
    </location>
</feature>
<feature type="compositionally biased region" description="Acidic residues" evidence="1">
    <location>
        <begin position="77"/>
        <end position="86"/>
    </location>
</feature>
<organism evidence="2 3">
    <name type="scientific">Caulobacter vibrioides</name>
    <name type="common">Caulobacter crescentus</name>
    <dbReference type="NCBI Taxonomy" id="155892"/>
    <lineage>
        <taxon>Bacteria</taxon>
        <taxon>Pseudomonadati</taxon>
        <taxon>Pseudomonadota</taxon>
        <taxon>Alphaproteobacteria</taxon>
        <taxon>Caulobacterales</taxon>
        <taxon>Caulobacteraceae</taxon>
        <taxon>Caulobacter</taxon>
    </lineage>
</organism>
<proteinExistence type="predicted"/>
<evidence type="ECO:0000256" key="1">
    <source>
        <dbReference type="SAM" id="MobiDB-lite"/>
    </source>
</evidence>
<dbReference type="Proteomes" id="UP000215616">
    <property type="component" value="Unassembled WGS sequence"/>
</dbReference>
<protein>
    <submittedName>
        <fullName evidence="2">Uncharacterized protein</fullName>
    </submittedName>
</protein>